<comment type="similarity">
    <text evidence="2">Belongs to the bacterial solute-binding protein 8 family.</text>
</comment>
<evidence type="ECO:0000313" key="6">
    <source>
        <dbReference type="EMBL" id="GIP60707.1"/>
    </source>
</evidence>
<dbReference type="Proteomes" id="UP000681290">
    <property type="component" value="Unassembled WGS sequence"/>
</dbReference>
<name>A0ABQ4MXR1_9BACL</name>
<evidence type="ECO:0000259" key="5">
    <source>
        <dbReference type="PROSITE" id="PS50983"/>
    </source>
</evidence>
<evidence type="ECO:0000256" key="1">
    <source>
        <dbReference type="ARBA" id="ARBA00004196"/>
    </source>
</evidence>
<accession>A0ABQ4MXR1</accession>
<dbReference type="EMBL" id="BOSM01000011">
    <property type="protein sequence ID" value="GIP60707.1"/>
    <property type="molecule type" value="Genomic_DNA"/>
</dbReference>
<dbReference type="Gene3D" id="3.40.50.1980">
    <property type="entry name" value="Nitrogenase molybdenum iron protein domain"/>
    <property type="match status" value="2"/>
</dbReference>
<evidence type="ECO:0000313" key="7">
    <source>
        <dbReference type="Proteomes" id="UP000681290"/>
    </source>
</evidence>
<dbReference type="PROSITE" id="PS51257">
    <property type="entry name" value="PROKAR_LIPOPROTEIN"/>
    <property type="match status" value="1"/>
</dbReference>
<evidence type="ECO:0000256" key="4">
    <source>
        <dbReference type="ARBA" id="ARBA00022729"/>
    </source>
</evidence>
<keyword evidence="4" id="KW-0732">Signal</keyword>
<reference evidence="6 7" key="1">
    <citation type="submission" date="2021-03" db="EMBL/GenBank/DDBJ databases">
        <title>Antimicrobial resistance genes in bacteria isolated from Japanese honey, and their potential for conferring macrolide and lincosamide resistance in the American foulbrood pathogen Paenibacillus larvae.</title>
        <authorList>
            <person name="Okamoto M."/>
            <person name="Kumagai M."/>
            <person name="Kanamori H."/>
            <person name="Takamatsu D."/>
        </authorList>
    </citation>
    <scope>NUCLEOTIDE SEQUENCE [LARGE SCALE GENOMIC DNA]</scope>
    <source>
        <strain evidence="6 7">J15TS10</strain>
    </source>
</reference>
<comment type="caution">
    <text evidence="6">The sequence shown here is derived from an EMBL/GenBank/DDBJ whole genome shotgun (WGS) entry which is preliminary data.</text>
</comment>
<dbReference type="PANTHER" id="PTHR30532:SF1">
    <property type="entry name" value="IRON(3+)-HYDROXAMATE-BINDING PROTEIN FHUD"/>
    <property type="match status" value="1"/>
</dbReference>
<organism evidence="6 7">
    <name type="scientific">Paenibacillus woosongensis</name>
    <dbReference type="NCBI Taxonomy" id="307580"/>
    <lineage>
        <taxon>Bacteria</taxon>
        <taxon>Bacillati</taxon>
        <taxon>Bacillota</taxon>
        <taxon>Bacilli</taxon>
        <taxon>Bacillales</taxon>
        <taxon>Paenibacillaceae</taxon>
        <taxon>Paenibacillus</taxon>
    </lineage>
</organism>
<evidence type="ECO:0000256" key="3">
    <source>
        <dbReference type="ARBA" id="ARBA00022448"/>
    </source>
</evidence>
<dbReference type="PROSITE" id="PS50983">
    <property type="entry name" value="FE_B12_PBP"/>
    <property type="match status" value="1"/>
</dbReference>
<dbReference type="InterPro" id="IPR051313">
    <property type="entry name" value="Bact_iron-sidero_bind"/>
</dbReference>
<dbReference type="Pfam" id="PF01497">
    <property type="entry name" value="Peripla_BP_2"/>
    <property type="match status" value="1"/>
</dbReference>
<dbReference type="InterPro" id="IPR002491">
    <property type="entry name" value="ABC_transptr_periplasmic_BD"/>
</dbReference>
<feature type="domain" description="Fe/B12 periplasmic-binding" evidence="5">
    <location>
        <begin position="70"/>
        <end position="329"/>
    </location>
</feature>
<comment type="subcellular location">
    <subcellularLocation>
        <location evidence="1">Cell envelope</location>
    </subcellularLocation>
</comment>
<keyword evidence="3" id="KW-0813">Transport</keyword>
<sequence>MPNTYRMNHKMRSIMAIVFILAVALISGCGSAVSVTDQNNASADSEVLSPITRTVKDASGDVEIPATPIRIAVLLDYYADHLLELGIKPHASTTSLVDHQFLPYIADRMEGVIPLGASESPNLEALLEAEPDLILAYAPSHQDIEDSLRKIAPTLMLDGELMNDWRQLLLELGRIVGQEELAQQKLNDYLTKAESAQEELNRRAGDEVFVVMRVMPKELRVYGVDDIRIGRIIHHELGLNGLKLAEGKAMQTISLEELPSLNPDHIFLMENVEDTAKSRLDELKSSALWKNIKAVQKDQVYIVEQQLWNRGIAPIGSTQIIDQVLEIVK</sequence>
<dbReference type="PANTHER" id="PTHR30532">
    <property type="entry name" value="IRON III DICITRATE-BINDING PERIPLASMIC PROTEIN"/>
    <property type="match status" value="1"/>
</dbReference>
<keyword evidence="7" id="KW-1185">Reference proteome</keyword>
<protein>
    <submittedName>
        <fullName evidence="6">Ferrichrome ABC transporter substrate-binding protein</fullName>
    </submittedName>
</protein>
<gene>
    <name evidence="6" type="ORF">J15TS10_45210</name>
</gene>
<evidence type="ECO:0000256" key="2">
    <source>
        <dbReference type="ARBA" id="ARBA00008814"/>
    </source>
</evidence>
<proteinExistence type="inferred from homology"/>
<dbReference type="SUPFAM" id="SSF53807">
    <property type="entry name" value="Helical backbone' metal receptor"/>
    <property type="match status" value="1"/>
</dbReference>